<gene>
    <name evidence="1" type="ORF">CEXT_107841</name>
</gene>
<protein>
    <submittedName>
        <fullName evidence="1">Uncharacterized protein</fullName>
    </submittedName>
</protein>
<dbReference type="Proteomes" id="UP001054945">
    <property type="component" value="Unassembled WGS sequence"/>
</dbReference>
<evidence type="ECO:0000313" key="2">
    <source>
        <dbReference type="Proteomes" id="UP001054945"/>
    </source>
</evidence>
<sequence>MATIQLSLLDNAGGKTECVKGEIWFNAPENLHTQLSLMSQVTRNRLMAAKDIYLPNDVLSVLCDCTFSTGVVLEEIEAFHYGEKDSIPEQPFANLADELSVLKKKLRFFIRGCRSSKPCFPAT</sequence>
<name>A0AAV4PXL3_CAEEX</name>
<reference evidence="1 2" key="1">
    <citation type="submission" date="2021-06" db="EMBL/GenBank/DDBJ databases">
        <title>Caerostris extrusa draft genome.</title>
        <authorList>
            <person name="Kono N."/>
            <person name="Arakawa K."/>
        </authorList>
    </citation>
    <scope>NUCLEOTIDE SEQUENCE [LARGE SCALE GENOMIC DNA]</scope>
</reference>
<keyword evidence="2" id="KW-1185">Reference proteome</keyword>
<comment type="caution">
    <text evidence="1">The sequence shown here is derived from an EMBL/GenBank/DDBJ whole genome shotgun (WGS) entry which is preliminary data.</text>
</comment>
<proteinExistence type="predicted"/>
<accession>A0AAV4PXL3</accession>
<dbReference type="EMBL" id="BPLR01005114">
    <property type="protein sequence ID" value="GIX99912.1"/>
    <property type="molecule type" value="Genomic_DNA"/>
</dbReference>
<organism evidence="1 2">
    <name type="scientific">Caerostris extrusa</name>
    <name type="common">Bark spider</name>
    <name type="synonym">Caerostris bankana</name>
    <dbReference type="NCBI Taxonomy" id="172846"/>
    <lineage>
        <taxon>Eukaryota</taxon>
        <taxon>Metazoa</taxon>
        <taxon>Ecdysozoa</taxon>
        <taxon>Arthropoda</taxon>
        <taxon>Chelicerata</taxon>
        <taxon>Arachnida</taxon>
        <taxon>Araneae</taxon>
        <taxon>Araneomorphae</taxon>
        <taxon>Entelegynae</taxon>
        <taxon>Araneoidea</taxon>
        <taxon>Araneidae</taxon>
        <taxon>Caerostris</taxon>
    </lineage>
</organism>
<dbReference type="AlphaFoldDB" id="A0AAV4PXL3"/>
<evidence type="ECO:0000313" key="1">
    <source>
        <dbReference type="EMBL" id="GIX99912.1"/>
    </source>
</evidence>